<dbReference type="InterPro" id="IPR038352">
    <property type="entry name" value="Imelysin_sf"/>
</dbReference>
<dbReference type="PROSITE" id="PS51257">
    <property type="entry name" value="PROKAR_LIPOPROTEIN"/>
    <property type="match status" value="1"/>
</dbReference>
<dbReference type="InterPro" id="IPR034981">
    <property type="entry name" value="Imelysin-like_EfeO/Algp7"/>
</dbReference>
<comment type="subcellular location">
    <subcellularLocation>
        <location evidence="1">Periplasm</location>
    </subcellularLocation>
</comment>
<comment type="caution">
    <text evidence="7">The sequence shown here is derived from an EMBL/GenBank/DDBJ whole genome shotgun (WGS) entry which is preliminary data.</text>
</comment>
<dbReference type="InterPro" id="IPR028096">
    <property type="entry name" value="EfeO_Cupredoxin"/>
</dbReference>
<evidence type="ECO:0000259" key="5">
    <source>
        <dbReference type="Pfam" id="PF09375"/>
    </source>
</evidence>
<dbReference type="EMBL" id="RDSR01000007">
    <property type="protein sequence ID" value="RNE63829.1"/>
    <property type="molecule type" value="Genomic_DNA"/>
</dbReference>
<reference evidence="7 8" key="1">
    <citation type="submission" date="2018-11" db="EMBL/GenBank/DDBJ databases">
        <title>Cryobacterium sp. nov., isolated from rhizosphere soil of lettuce.</title>
        <authorList>
            <person name="Wang Y."/>
        </authorList>
    </citation>
    <scope>NUCLEOTIDE SEQUENCE [LARGE SCALE GENOMIC DNA]</scope>
    <source>
        <strain evidence="7 8">NEAU-85</strain>
    </source>
</reference>
<protein>
    <submittedName>
        <fullName evidence="7">PbrT family lead (Pb2+) uptake porter</fullName>
    </submittedName>
</protein>
<dbReference type="InterPro" id="IPR018976">
    <property type="entry name" value="Imelysin-like"/>
</dbReference>
<dbReference type="AlphaFoldDB" id="A0A3M8LFY5"/>
<evidence type="ECO:0000256" key="4">
    <source>
        <dbReference type="SAM" id="SignalP"/>
    </source>
</evidence>
<keyword evidence="8" id="KW-1185">Reference proteome</keyword>
<dbReference type="Proteomes" id="UP000279859">
    <property type="component" value="Unassembled WGS sequence"/>
</dbReference>
<dbReference type="CDD" id="cd14656">
    <property type="entry name" value="Imelysin-like_EfeO"/>
    <property type="match status" value="1"/>
</dbReference>
<evidence type="ECO:0000259" key="6">
    <source>
        <dbReference type="Pfam" id="PF13473"/>
    </source>
</evidence>
<evidence type="ECO:0000313" key="7">
    <source>
        <dbReference type="EMBL" id="RNE63829.1"/>
    </source>
</evidence>
<dbReference type="Pfam" id="PF13473">
    <property type="entry name" value="Cupredoxin_1"/>
    <property type="match status" value="1"/>
</dbReference>
<dbReference type="GO" id="GO:0042597">
    <property type="term" value="C:periplasmic space"/>
    <property type="evidence" value="ECO:0007669"/>
    <property type="project" value="UniProtKB-SubCell"/>
</dbReference>
<keyword evidence="3 4" id="KW-0732">Signal</keyword>
<dbReference type="PANTHER" id="PTHR39192:SF1">
    <property type="entry name" value="IRON UPTAKE SYSTEM COMPONENT EFEO"/>
    <property type="match status" value="1"/>
</dbReference>
<dbReference type="NCBIfam" id="NF041757">
    <property type="entry name" value="EfeO"/>
    <property type="match status" value="1"/>
</dbReference>
<dbReference type="PANTHER" id="PTHR39192">
    <property type="entry name" value="IRON UPTAKE SYSTEM COMPONENT EFEO"/>
    <property type="match status" value="1"/>
</dbReference>
<evidence type="ECO:0000313" key="8">
    <source>
        <dbReference type="Proteomes" id="UP000279859"/>
    </source>
</evidence>
<dbReference type="RefSeq" id="WP_123045439.1">
    <property type="nucleotide sequence ID" value="NZ_RDSR01000007.1"/>
</dbReference>
<dbReference type="OrthoDB" id="7348379at2"/>
<proteinExistence type="inferred from homology"/>
<feature type="domain" description="Imelysin-like" evidence="5">
    <location>
        <begin position="146"/>
        <end position="381"/>
    </location>
</feature>
<dbReference type="Pfam" id="PF09375">
    <property type="entry name" value="Peptidase_M75"/>
    <property type="match status" value="1"/>
</dbReference>
<organism evidence="7 8">
    <name type="scientific">Cryobacterium tepidiphilum</name>
    <dbReference type="NCBI Taxonomy" id="2486026"/>
    <lineage>
        <taxon>Bacteria</taxon>
        <taxon>Bacillati</taxon>
        <taxon>Actinomycetota</taxon>
        <taxon>Actinomycetes</taxon>
        <taxon>Micrococcales</taxon>
        <taxon>Microbacteriaceae</taxon>
        <taxon>Cryobacterium</taxon>
    </lineage>
</organism>
<dbReference type="InterPro" id="IPR050894">
    <property type="entry name" value="EfeM/EfeO_iron_uptake"/>
</dbReference>
<dbReference type="Gene3D" id="1.20.1420.20">
    <property type="entry name" value="M75 peptidase, HXXE motif"/>
    <property type="match status" value="1"/>
</dbReference>
<evidence type="ECO:0000256" key="2">
    <source>
        <dbReference type="ARBA" id="ARBA00005989"/>
    </source>
</evidence>
<accession>A0A3M8LFY5</accession>
<feature type="signal peptide" evidence="4">
    <location>
        <begin position="1"/>
        <end position="22"/>
    </location>
</feature>
<sequence length="388" mass="40761">MPARLPLLAAAAVTLLGLTGCAADDGPSGDTPALTVESSATECTVSADEAPAGTIRFTVHNAGDQVTEFYLLGDDKLRIVGEVENIGPGLSRDLVVQLQAGTYYTTCKPGMQGDGVGTAPFTVTPSTAAAPDLSADTAAQVESANTAYAAYVTEEVEQLVEGTARFAAAYTAGDDEAARDLYAPTRIHWERIETVAESFGDLDPRLDAREADLAEGEAWTGWHAIEKDLWAGNAGADFERYSADQRAELARQLVADTATLQGKAEGLSFTLAQQANGAIGLLDEVAGSKISGEEEFWSHTDLSDFQGNIDGARVLYQGLREIVVAKEPALAEQLDAEFAAVQALLEAQRAGDGFTPYTGLTPAEVKAFSDQVNALGEPLNRLTSVVVG</sequence>
<feature type="domain" description="EfeO-type cupredoxin-like" evidence="6">
    <location>
        <begin position="13"/>
        <end position="112"/>
    </location>
</feature>
<comment type="similarity">
    <text evidence="2">Belongs to the EfeM/EfeO family.</text>
</comment>
<feature type="chain" id="PRO_5018173517" evidence="4">
    <location>
        <begin position="23"/>
        <end position="388"/>
    </location>
</feature>
<dbReference type="InterPro" id="IPR053377">
    <property type="entry name" value="Iron_uptake_EfeM/EfeO"/>
</dbReference>
<evidence type="ECO:0000256" key="3">
    <source>
        <dbReference type="ARBA" id="ARBA00022729"/>
    </source>
</evidence>
<name>A0A3M8LFY5_9MICO</name>
<gene>
    <name evidence="7" type="ORF">EEJ31_06280</name>
</gene>
<evidence type="ECO:0000256" key="1">
    <source>
        <dbReference type="ARBA" id="ARBA00004418"/>
    </source>
</evidence>